<dbReference type="PANTHER" id="PTHR10188:SF6">
    <property type="entry name" value="N(4)-(BETA-N-ACETYLGLUCOSAMINYL)-L-ASPARAGINASE"/>
    <property type="match status" value="1"/>
</dbReference>
<dbReference type="SUPFAM" id="SSF56235">
    <property type="entry name" value="N-terminal nucleophile aminohydrolases (Ntn hydrolases)"/>
    <property type="match status" value="1"/>
</dbReference>
<name>A0ABW2A4S5_9GAMM</name>
<protein>
    <submittedName>
        <fullName evidence="1">Isoaspartyl peptidase/L-asparaginase</fullName>
    </submittedName>
</protein>
<dbReference type="InterPro" id="IPR000246">
    <property type="entry name" value="Peptidase_T2"/>
</dbReference>
<gene>
    <name evidence="1" type="ORF">ACFQDL_22220</name>
</gene>
<evidence type="ECO:0000313" key="2">
    <source>
        <dbReference type="Proteomes" id="UP001596422"/>
    </source>
</evidence>
<evidence type="ECO:0000313" key="1">
    <source>
        <dbReference type="EMBL" id="MFC6672478.1"/>
    </source>
</evidence>
<dbReference type="PANTHER" id="PTHR10188">
    <property type="entry name" value="L-ASPARAGINASE"/>
    <property type="match status" value="1"/>
</dbReference>
<organism evidence="1 2">
    <name type="scientific">Marinobacterium aestuariivivens</name>
    <dbReference type="NCBI Taxonomy" id="1698799"/>
    <lineage>
        <taxon>Bacteria</taxon>
        <taxon>Pseudomonadati</taxon>
        <taxon>Pseudomonadota</taxon>
        <taxon>Gammaproteobacteria</taxon>
        <taxon>Oceanospirillales</taxon>
        <taxon>Oceanospirillaceae</taxon>
        <taxon>Marinobacterium</taxon>
    </lineage>
</organism>
<dbReference type="RefSeq" id="WP_379910913.1">
    <property type="nucleotide sequence ID" value="NZ_JBHSWE010000001.1"/>
</dbReference>
<sequence length="288" mass="30812">MPEQFFLSVEGPALLIHGGAGSFDPASPASAKRKAFLERLVERLWARLRDGQPAIEVVYEAVFALESCGLFNAGLGACLQRDGLARLSAALMDGERQRFSGVQLVTHLLHPSQLARALQDRAESVLGPFGAQLLARELGIEPQLPLTPERARLWLRQLEADVLADAGGTVGAVARDRDGRLAAATSTGGGRGNGPERMSDSATVAGTYASRQAAISCTGIGEQIVDEGLAVRIETLLGEGRALESLCARLLQSALVRQRRYGWIVLDCNGALGCYACEQLYWAGRWAD</sequence>
<dbReference type="Gene3D" id="3.60.20.30">
    <property type="entry name" value="(Glycosyl)asparaginase"/>
    <property type="match status" value="1"/>
</dbReference>
<accession>A0ABW2A4S5</accession>
<dbReference type="InterPro" id="IPR029055">
    <property type="entry name" value="Ntn_hydrolases_N"/>
</dbReference>
<dbReference type="Proteomes" id="UP001596422">
    <property type="component" value="Unassembled WGS sequence"/>
</dbReference>
<dbReference type="EMBL" id="JBHSWE010000001">
    <property type="protein sequence ID" value="MFC6672478.1"/>
    <property type="molecule type" value="Genomic_DNA"/>
</dbReference>
<reference evidence="2" key="1">
    <citation type="journal article" date="2019" name="Int. J. Syst. Evol. Microbiol.">
        <title>The Global Catalogue of Microorganisms (GCM) 10K type strain sequencing project: providing services to taxonomists for standard genome sequencing and annotation.</title>
        <authorList>
            <consortium name="The Broad Institute Genomics Platform"/>
            <consortium name="The Broad Institute Genome Sequencing Center for Infectious Disease"/>
            <person name="Wu L."/>
            <person name="Ma J."/>
        </authorList>
    </citation>
    <scope>NUCLEOTIDE SEQUENCE [LARGE SCALE GENOMIC DNA]</scope>
    <source>
        <strain evidence="2">NBRC 111756</strain>
    </source>
</reference>
<comment type="caution">
    <text evidence="1">The sequence shown here is derived from an EMBL/GenBank/DDBJ whole genome shotgun (WGS) entry which is preliminary data.</text>
</comment>
<proteinExistence type="predicted"/>
<keyword evidence="2" id="KW-1185">Reference proteome</keyword>
<dbReference type="Pfam" id="PF01112">
    <property type="entry name" value="Asparaginase_2"/>
    <property type="match status" value="1"/>
</dbReference>